<comment type="caution">
    <text evidence="3">The sequence shown here is derived from an EMBL/GenBank/DDBJ whole genome shotgun (WGS) entry which is preliminary data.</text>
</comment>
<dbReference type="Proteomes" id="UP000285266">
    <property type="component" value="Unassembled WGS sequence"/>
</dbReference>
<sequence>MAVSVIDDLLKQDEAELREKKKRLRAFQGALDEARRAHAALSAAGAALLEAGDVSRAEASKVFKLTRPERAAAFPARSAQSGSGVSDAVDERAASTKDAEDDPHEGAQDQ</sequence>
<name>A0A423UBZ7_9BIFI</name>
<feature type="compositionally biased region" description="Basic and acidic residues" evidence="2">
    <location>
        <begin position="89"/>
        <end position="110"/>
    </location>
</feature>
<dbReference type="EMBL" id="QRAJ01000014">
    <property type="protein sequence ID" value="ROT86229.1"/>
    <property type="molecule type" value="Genomic_DNA"/>
</dbReference>
<dbReference type="AlphaFoldDB" id="A0A423UBZ7"/>
<feature type="region of interest" description="Disordered" evidence="2">
    <location>
        <begin position="70"/>
        <end position="110"/>
    </location>
</feature>
<reference evidence="3 4" key="1">
    <citation type="submission" date="2018-07" db="EMBL/GenBank/DDBJ databases">
        <title>The role of parmesan cheese in vectoring bovine microbiota.</title>
        <authorList>
            <person name="Lugli G.A."/>
            <person name="Milani C."/>
        </authorList>
    </citation>
    <scope>NUCLEOTIDE SEQUENCE [LARGE SCALE GENOMIC DNA]</scope>
    <source>
        <strain evidence="3 4">BMONG18</strain>
    </source>
</reference>
<gene>
    <name evidence="3" type="ORF">BMONG18_1630</name>
</gene>
<organism evidence="3 4">
    <name type="scientific">Bifidobacterium mongoliense</name>
    <dbReference type="NCBI Taxonomy" id="518643"/>
    <lineage>
        <taxon>Bacteria</taxon>
        <taxon>Bacillati</taxon>
        <taxon>Actinomycetota</taxon>
        <taxon>Actinomycetes</taxon>
        <taxon>Bifidobacteriales</taxon>
        <taxon>Bifidobacteriaceae</taxon>
        <taxon>Bifidobacterium</taxon>
    </lineage>
</organism>
<feature type="coiled-coil region" evidence="1">
    <location>
        <begin position="10"/>
        <end position="37"/>
    </location>
</feature>
<dbReference type="RefSeq" id="WP_123645369.1">
    <property type="nucleotide sequence ID" value="NZ_QRAJ01000014.1"/>
</dbReference>
<keyword evidence="1" id="KW-0175">Coiled coil</keyword>
<proteinExistence type="predicted"/>
<evidence type="ECO:0000313" key="4">
    <source>
        <dbReference type="Proteomes" id="UP000285266"/>
    </source>
</evidence>
<accession>A0A423UBZ7</accession>
<evidence type="ECO:0000313" key="3">
    <source>
        <dbReference type="EMBL" id="ROT86229.1"/>
    </source>
</evidence>
<protein>
    <submittedName>
        <fullName evidence="3">Transposase</fullName>
    </submittedName>
</protein>
<evidence type="ECO:0000256" key="2">
    <source>
        <dbReference type="SAM" id="MobiDB-lite"/>
    </source>
</evidence>
<evidence type="ECO:0000256" key="1">
    <source>
        <dbReference type="SAM" id="Coils"/>
    </source>
</evidence>